<dbReference type="InterPro" id="IPR000876">
    <property type="entry name" value="Ribosomal_eS4"/>
</dbReference>
<dbReference type="GO" id="GO:0006412">
    <property type="term" value="P:translation"/>
    <property type="evidence" value="ECO:0007669"/>
    <property type="project" value="InterPro"/>
</dbReference>
<organism evidence="2 3">
    <name type="scientific">Senna tora</name>
    <dbReference type="NCBI Taxonomy" id="362788"/>
    <lineage>
        <taxon>Eukaryota</taxon>
        <taxon>Viridiplantae</taxon>
        <taxon>Streptophyta</taxon>
        <taxon>Embryophyta</taxon>
        <taxon>Tracheophyta</taxon>
        <taxon>Spermatophyta</taxon>
        <taxon>Magnoliopsida</taxon>
        <taxon>eudicotyledons</taxon>
        <taxon>Gunneridae</taxon>
        <taxon>Pentapetalae</taxon>
        <taxon>rosids</taxon>
        <taxon>fabids</taxon>
        <taxon>Fabales</taxon>
        <taxon>Fabaceae</taxon>
        <taxon>Caesalpinioideae</taxon>
        <taxon>Cassia clade</taxon>
        <taxon>Senna</taxon>
    </lineage>
</organism>
<feature type="domain" description="Small ribosomal subunit protein eS4 C-terminal" evidence="1">
    <location>
        <begin position="32"/>
        <end position="55"/>
    </location>
</feature>
<dbReference type="Pfam" id="PF16121">
    <property type="entry name" value="40S_S4_C"/>
    <property type="match status" value="1"/>
</dbReference>
<keyword evidence="2" id="KW-0687">Ribonucleoprotein</keyword>
<dbReference type="Proteomes" id="UP000634136">
    <property type="component" value="Unassembled WGS sequence"/>
</dbReference>
<dbReference type="InterPro" id="IPR032277">
    <property type="entry name" value="Ribosomal_eS4_C"/>
</dbReference>
<proteinExistence type="predicted"/>
<evidence type="ECO:0000259" key="1">
    <source>
        <dbReference type="Pfam" id="PF16121"/>
    </source>
</evidence>
<dbReference type="InterPro" id="IPR014722">
    <property type="entry name" value="Rib_uL2_dom2"/>
</dbReference>
<dbReference type="AlphaFoldDB" id="A0A834T8Q0"/>
<comment type="caution">
    <text evidence="2">The sequence shown here is derived from an EMBL/GenBank/DDBJ whole genome shotgun (WGS) entry which is preliminary data.</text>
</comment>
<sequence length="89" mass="10018">MVTGGRNRGRVGIIKRREKHMGTFDTIHVQHAVGNEFGTRLENVFIIGQGSKPWIGQFNMVKRSDFTLCRLRSFSLFSFSKDNASSIAA</sequence>
<reference evidence="2" key="1">
    <citation type="submission" date="2020-09" db="EMBL/GenBank/DDBJ databases">
        <title>Genome-Enabled Discovery of Anthraquinone Biosynthesis in Senna tora.</title>
        <authorList>
            <person name="Kang S.-H."/>
            <person name="Pandey R.P."/>
            <person name="Lee C.-M."/>
            <person name="Sim J.-S."/>
            <person name="Jeong J.-T."/>
            <person name="Choi B.-S."/>
            <person name="Jung M."/>
            <person name="Ginzburg D."/>
            <person name="Zhao K."/>
            <person name="Won S.Y."/>
            <person name="Oh T.-J."/>
            <person name="Yu Y."/>
            <person name="Kim N.-H."/>
            <person name="Lee O.R."/>
            <person name="Lee T.-H."/>
            <person name="Bashyal P."/>
            <person name="Kim T.-S."/>
            <person name="Lee W.-H."/>
            <person name="Kawkins C."/>
            <person name="Kim C.-K."/>
            <person name="Kim J.S."/>
            <person name="Ahn B.O."/>
            <person name="Rhee S.Y."/>
            <person name="Sohng J.K."/>
        </authorList>
    </citation>
    <scope>NUCLEOTIDE SEQUENCE</scope>
    <source>
        <tissue evidence="2">Leaf</tissue>
    </source>
</reference>
<name>A0A834T8Q0_9FABA</name>
<gene>
    <name evidence="2" type="ORF">G2W53_030121</name>
</gene>
<dbReference type="GO" id="GO:0003735">
    <property type="term" value="F:structural constituent of ribosome"/>
    <property type="evidence" value="ECO:0007669"/>
    <property type="project" value="InterPro"/>
</dbReference>
<dbReference type="OrthoDB" id="504298at2759"/>
<evidence type="ECO:0000313" key="3">
    <source>
        <dbReference type="Proteomes" id="UP000634136"/>
    </source>
</evidence>
<dbReference type="GO" id="GO:0022627">
    <property type="term" value="C:cytosolic small ribosomal subunit"/>
    <property type="evidence" value="ECO:0007669"/>
    <property type="project" value="TreeGrafter"/>
</dbReference>
<dbReference type="GO" id="GO:0003723">
    <property type="term" value="F:RNA binding"/>
    <property type="evidence" value="ECO:0007669"/>
    <property type="project" value="TreeGrafter"/>
</dbReference>
<protein>
    <submittedName>
        <fullName evidence="2">40S ribosomal protein S4-like</fullName>
    </submittedName>
</protein>
<keyword evidence="2" id="KW-0689">Ribosomal protein</keyword>
<dbReference type="Gene3D" id="2.30.30.30">
    <property type="match status" value="1"/>
</dbReference>
<evidence type="ECO:0000313" key="2">
    <source>
        <dbReference type="EMBL" id="KAF7816152.1"/>
    </source>
</evidence>
<accession>A0A834T8Q0</accession>
<keyword evidence="3" id="KW-1185">Reference proteome</keyword>
<dbReference type="PANTHER" id="PTHR11581">
    <property type="entry name" value="30S/40S RIBOSOMAL PROTEIN S4"/>
    <property type="match status" value="1"/>
</dbReference>
<dbReference type="InterPro" id="IPR041982">
    <property type="entry name" value="Ribosomal_eS4_KOW"/>
</dbReference>
<dbReference type="CDD" id="cd06087">
    <property type="entry name" value="KOW_RPS4"/>
    <property type="match status" value="1"/>
</dbReference>
<dbReference type="PANTHER" id="PTHR11581:SF0">
    <property type="entry name" value="SMALL RIBOSOMAL SUBUNIT PROTEIN ES4"/>
    <property type="match status" value="1"/>
</dbReference>
<dbReference type="EMBL" id="JAAIUW010000009">
    <property type="protein sequence ID" value="KAF7816152.1"/>
    <property type="molecule type" value="Genomic_DNA"/>
</dbReference>